<comment type="caution">
    <text evidence="2">The sequence shown here is derived from an EMBL/GenBank/DDBJ whole genome shotgun (WGS) entry which is preliminary data.</text>
</comment>
<dbReference type="EMBL" id="JAUJYO010000001">
    <property type="protein sequence ID" value="KAK1325630.1"/>
    <property type="molecule type" value="Genomic_DNA"/>
</dbReference>
<sequence>MGTRLKIDMLLKLSLRTTMGDCYKALTVQVRAASINILVVKGLITGFRETGFRISELKYLNNIQDYLELTSLDLVSDAKEAEEAELKKKQHIYSLNLNWNFEGEHQRNDKDVLERLQPHTNLDISFISLEHCNSLTPLGQLPSLSLNSVREVKNLVPESRGDSDHNTWFPALEKLSIYNMPDIETLSIGNGGQPFPMLLELSVQVCPKLVQVSPLPPQLKNLEMNQTELDGLPSWWGDESVNLPLLHLRIDQCHKLASIDAETLQRMSSLEGPSMLETLDIEYCPRIACLPEEKLPASLHRLSVNGCPELKE</sequence>
<gene>
    <name evidence="2" type="ORF">QJS10_CPA01g00698</name>
</gene>
<reference evidence="2" key="1">
    <citation type="journal article" date="2023" name="Nat. Commun.">
        <title>Diploid and tetraploid genomes of Acorus and the evolution of monocots.</title>
        <authorList>
            <person name="Ma L."/>
            <person name="Liu K.W."/>
            <person name="Li Z."/>
            <person name="Hsiao Y.Y."/>
            <person name="Qi Y."/>
            <person name="Fu T."/>
            <person name="Tang G.D."/>
            <person name="Zhang D."/>
            <person name="Sun W.H."/>
            <person name="Liu D.K."/>
            <person name="Li Y."/>
            <person name="Chen G.Z."/>
            <person name="Liu X.D."/>
            <person name="Liao X.Y."/>
            <person name="Jiang Y.T."/>
            <person name="Yu X."/>
            <person name="Hao Y."/>
            <person name="Huang J."/>
            <person name="Zhao X.W."/>
            <person name="Ke S."/>
            <person name="Chen Y.Y."/>
            <person name="Wu W.L."/>
            <person name="Hsu J.L."/>
            <person name="Lin Y.F."/>
            <person name="Huang M.D."/>
            <person name="Li C.Y."/>
            <person name="Huang L."/>
            <person name="Wang Z.W."/>
            <person name="Zhao X."/>
            <person name="Zhong W.Y."/>
            <person name="Peng D.H."/>
            <person name="Ahmad S."/>
            <person name="Lan S."/>
            <person name="Zhang J.S."/>
            <person name="Tsai W.C."/>
            <person name="Van de Peer Y."/>
            <person name="Liu Z.J."/>
        </authorList>
    </citation>
    <scope>NUCLEOTIDE SEQUENCE</scope>
    <source>
        <strain evidence="2">CP</strain>
    </source>
</reference>
<proteinExistence type="predicted"/>
<evidence type="ECO:0000313" key="2">
    <source>
        <dbReference type="EMBL" id="KAK1325630.1"/>
    </source>
</evidence>
<evidence type="ECO:0000313" key="3">
    <source>
        <dbReference type="Proteomes" id="UP001180020"/>
    </source>
</evidence>
<keyword evidence="3" id="KW-1185">Reference proteome</keyword>
<accession>A0AAV9FI92</accession>
<dbReference type="Proteomes" id="UP001180020">
    <property type="component" value="Unassembled WGS sequence"/>
</dbReference>
<evidence type="ECO:0000259" key="1">
    <source>
        <dbReference type="Pfam" id="PF25019"/>
    </source>
</evidence>
<dbReference type="Gene3D" id="3.80.10.10">
    <property type="entry name" value="Ribonuclease Inhibitor"/>
    <property type="match status" value="1"/>
</dbReference>
<dbReference type="SUPFAM" id="SSF52058">
    <property type="entry name" value="L domain-like"/>
    <property type="match status" value="1"/>
</dbReference>
<dbReference type="InterPro" id="IPR056789">
    <property type="entry name" value="LRR_R13L1-DRL21"/>
</dbReference>
<dbReference type="PANTHER" id="PTHR47186">
    <property type="entry name" value="LEUCINE-RICH REPEAT-CONTAINING PROTEIN 57"/>
    <property type="match status" value="1"/>
</dbReference>
<organism evidence="2 3">
    <name type="scientific">Acorus calamus</name>
    <name type="common">Sweet flag</name>
    <dbReference type="NCBI Taxonomy" id="4465"/>
    <lineage>
        <taxon>Eukaryota</taxon>
        <taxon>Viridiplantae</taxon>
        <taxon>Streptophyta</taxon>
        <taxon>Embryophyta</taxon>
        <taxon>Tracheophyta</taxon>
        <taxon>Spermatophyta</taxon>
        <taxon>Magnoliopsida</taxon>
        <taxon>Liliopsida</taxon>
        <taxon>Acoraceae</taxon>
        <taxon>Acorus</taxon>
    </lineage>
</organism>
<name>A0AAV9FI92_ACOCL</name>
<reference evidence="2" key="2">
    <citation type="submission" date="2023-06" db="EMBL/GenBank/DDBJ databases">
        <authorList>
            <person name="Ma L."/>
            <person name="Liu K.-W."/>
            <person name="Li Z."/>
            <person name="Hsiao Y.-Y."/>
            <person name="Qi Y."/>
            <person name="Fu T."/>
            <person name="Tang G."/>
            <person name="Zhang D."/>
            <person name="Sun W.-H."/>
            <person name="Liu D.-K."/>
            <person name="Li Y."/>
            <person name="Chen G.-Z."/>
            <person name="Liu X.-D."/>
            <person name="Liao X.-Y."/>
            <person name="Jiang Y.-T."/>
            <person name="Yu X."/>
            <person name="Hao Y."/>
            <person name="Huang J."/>
            <person name="Zhao X.-W."/>
            <person name="Ke S."/>
            <person name="Chen Y.-Y."/>
            <person name="Wu W.-L."/>
            <person name="Hsu J.-L."/>
            <person name="Lin Y.-F."/>
            <person name="Huang M.-D."/>
            <person name="Li C.-Y."/>
            <person name="Huang L."/>
            <person name="Wang Z.-W."/>
            <person name="Zhao X."/>
            <person name="Zhong W.-Y."/>
            <person name="Peng D.-H."/>
            <person name="Ahmad S."/>
            <person name="Lan S."/>
            <person name="Zhang J.-S."/>
            <person name="Tsai W.-C."/>
            <person name="Van De Peer Y."/>
            <person name="Liu Z.-J."/>
        </authorList>
    </citation>
    <scope>NUCLEOTIDE SEQUENCE</scope>
    <source>
        <strain evidence="2">CP</strain>
        <tissue evidence="2">Leaves</tissue>
    </source>
</reference>
<dbReference type="AlphaFoldDB" id="A0AAV9FI92"/>
<protein>
    <recommendedName>
        <fullName evidence="1">R13L1/DRL21-like LRR repeat region domain-containing protein</fullName>
    </recommendedName>
</protein>
<feature type="domain" description="R13L1/DRL21-like LRR repeat region" evidence="1">
    <location>
        <begin position="54"/>
        <end position="180"/>
    </location>
</feature>
<dbReference type="Pfam" id="PF25019">
    <property type="entry name" value="LRR_R13L1-DRL21"/>
    <property type="match status" value="1"/>
</dbReference>
<dbReference type="InterPro" id="IPR032675">
    <property type="entry name" value="LRR_dom_sf"/>
</dbReference>
<dbReference type="PANTHER" id="PTHR47186:SF3">
    <property type="entry name" value="OS09G0267800 PROTEIN"/>
    <property type="match status" value="1"/>
</dbReference>